<comment type="caution">
    <text evidence="2">The sequence shown here is derived from an EMBL/GenBank/DDBJ whole genome shotgun (WGS) entry which is preliminary data.</text>
</comment>
<evidence type="ECO:0000313" key="3">
    <source>
        <dbReference type="Proteomes" id="UP000283341"/>
    </source>
</evidence>
<keyword evidence="1" id="KW-0732">Signal</keyword>
<accession>A0A412IKT3</accession>
<reference evidence="2 3" key="1">
    <citation type="submission" date="2018-08" db="EMBL/GenBank/DDBJ databases">
        <title>A genome reference for cultivated species of the human gut microbiota.</title>
        <authorList>
            <person name="Zou Y."/>
            <person name="Xue W."/>
            <person name="Luo G."/>
        </authorList>
    </citation>
    <scope>NUCLEOTIDE SEQUENCE [LARGE SCALE GENOMIC DNA]</scope>
    <source>
        <strain evidence="2 3">AF22-3AC</strain>
    </source>
</reference>
<dbReference type="Proteomes" id="UP000283341">
    <property type="component" value="Unassembled WGS sequence"/>
</dbReference>
<feature type="signal peptide" evidence="1">
    <location>
        <begin position="1"/>
        <end position="26"/>
    </location>
</feature>
<evidence type="ECO:0000313" key="2">
    <source>
        <dbReference type="EMBL" id="RGS38239.1"/>
    </source>
</evidence>
<dbReference type="PROSITE" id="PS51257">
    <property type="entry name" value="PROKAR_LIPOPROTEIN"/>
    <property type="match status" value="1"/>
</dbReference>
<name>A0A412IKT3_9BACE</name>
<protein>
    <submittedName>
        <fullName evidence="2">DUF4493 domain-containing protein</fullName>
    </submittedName>
</protein>
<dbReference type="EMBL" id="QRVJ01000004">
    <property type="protein sequence ID" value="RGS38239.1"/>
    <property type="molecule type" value="Genomic_DNA"/>
</dbReference>
<gene>
    <name evidence="2" type="ORF">DWX97_07750</name>
</gene>
<evidence type="ECO:0000256" key="1">
    <source>
        <dbReference type="SAM" id="SignalP"/>
    </source>
</evidence>
<dbReference type="Pfam" id="PF14900">
    <property type="entry name" value="DUF4493"/>
    <property type="match status" value="1"/>
</dbReference>
<organism evidence="2 3">
    <name type="scientific">Bacteroides cellulosilyticus</name>
    <dbReference type="NCBI Taxonomy" id="246787"/>
    <lineage>
        <taxon>Bacteria</taxon>
        <taxon>Pseudomonadati</taxon>
        <taxon>Bacteroidota</taxon>
        <taxon>Bacteroidia</taxon>
        <taxon>Bacteroidales</taxon>
        <taxon>Bacteroidaceae</taxon>
        <taxon>Bacteroides</taxon>
    </lineage>
</organism>
<dbReference type="InterPro" id="IPR027840">
    <property type="entry name" value="DUF4493"/>
</dbReference>
<dbReference type="AlphaFoldDB" id="A0A412IKT3"/>
<feature type="chain" id="PRO_5019468529" evidence="1">
    <location>
        <begin position="27"/>
        <end position="270"/>
    </location>
</feature>
<proteinExistence type="predicted"/>
<sequence>MNKLEKMRLFLASCMMGMAVSIVSCSSENGENDILDGKGTIRLGMSTGVDFGVTTTRSVNLADYQDKNNYTVQILKSDGTTPVHEFTYADMPSIPLELDNGTYTLKAFYGTEKVSSRNGFRVEGAATFSVQSNEQTVSVACAPTCAKVSVDFDGAMGTYFSDYSVIFETEALAEIETSVTWAKADTDPWYLKVNKAGEVVKATIRFTRKAEYGTGISSASVEKTYALAPNKAWTLKIAPSYESGKLGVAVTIDETTNDHDVDIIVPSEWI</sequence>
<dbReference type="RefSeq" id="WP_118402220.1">
    <property type="nucleotide sequence ID" value="NZ_JADNFX010000027.1"/>
</dbReference>